<dbReference type="AlphaFoldDB" id="A0A409X6X0"/>
<reference evidence="2 3" key="1">
    <citation type="journal article" date="2018" name="Evol. Lett.">
        <title>Horizontal gene cluster transfer increased hallucinogenic mushroom diversity.</title>
        <authorList>
            <person name="Reynolds H.T."/>
            <person name="Vijayakumar V."/>
            <person name="Gluck-Thaler E."/>
            <person name="Korotkin H.B."/>
            <person name="Matheny P.B."/>
            <person name="Slot J.C."/>
        </authorList>
    </citation>
    <scope>NUCLEOTIDE SEQUENCE [LARGE SCALE GENOMIC DNA]</scope>
    <source>
        <strain evidence="2 3">SRW20</strain>
    </source>
</reference>
<feature type="compositionally biased region" description="Acidic residues" evidence="1">
    <location>
        <begin position="249"/>
        <end position="260"/>
    </location>
</feature>
<comment type="caution">
    <text evidence="2">The sequence shown here is derived from an EMBL/GenBank/DDBJ whole genome shotgun (WGS) entry which is preliminary data.</text>
</comment>
<gene>
    <name evidence="2" type="ORF">CVT26_008237</name>
</gene>
<keyword evidence="3" id="KW-1185">Reference proteome</keyword>
<sequence length="260" mass="29800">LSPVYYRRFLGKRGRIHLKEDEKIEKFIERSTAFHEAFGDQGVTFREAGTMQITYPLSTDLAVSLGQALAFSSITELNIQCGHDPEFLQGLREWDVALGRLRVLRIKYKVFVAENDGEDLPWEDPMWTEVLSLCLNLEVFMLKTPLYISSEHHLSDSELPNTDVASSWARFLPSIQRIYLFHSSDDACDVGDNFWMGSNSMLFLTSDGWSERHVRPRDFPSKLPFARKLWQSILAEDLDPYDSDHWAGDEEDGDAENGGE</sequence>
<dbReference type="EMBL" id="NHYE01004056">
    <property type="protein sequence ID" value="PPQ86506.1"/>
    <property type="molecule type" value="Genomic_DNA"/>
</dbReference>
<evidence type="ECO:0000313" key="3">
    <source>
        <dbReference type="Proteomes" id="UP000284706"/>
    </source>
</evidence>
<dbReference type="Proteomes" id="UP000284706">
    <property type="component" value="Unassembled WGS sequence"/>
</dbReference>
<dbReference type="OrthoDB" id="3105705at2759"/>
<name>A0A409X6X0_9AGAR</name>
<evidence type="ECO:0000313" key="2">
    <source>
        <dbReference type="EMBL" id="PPQ86506.1"/>
    </source>
</evidence>
<protein>
    <submittedName>
        <fullName evidence="2">Uncharacterized protein</fullName>
    </submittedName>
</protein>
<proteinExistence type="predicted"/>
<feature type="non-terminal residue" evidence="2">
    <location>
        <position position="1"/>
    </location>
</feature>
<feature type="region of interest" description="Disordered" evidence="1">
    <location>
        <begin position="240"/>
        <end position="260"/>
    </location>
</feature>
<organism evidence="2 3">
    <name type="scientific">Gymnopilus dilepis</name>
    <dbReference type="NCBI Taxonomy" id="231916"/>
    <lineage>
        <taxon>Eukaryota</taxon>
        <taxon>Fungi</taxon>
        <taxon>Dikarya</taxon>
        <taxon>Basidiomycota</taxon>
        <taxon>Agaricomycotina</taxon>
        <taxon>Agaricomycetes</taxon>
        <taxon>Agaricomycetidae</taxon>
        <taxon>Agaricales</taxon>
        <taxon>Agaricineae</taxon>
        <taxon>Hymenogastraceae</taxon>
        <taxon>Gymnopilus</taxon>
    </lineage>
</organism>
<evidence type="ECO:0000256" key="1">
    <source>
        <dbReference type="SAM" id="MobiDB-lite"/>
    </source>
</evidence>
<dbReference type="InParanoid" id="A0A409X6X0"/>
<accession>A0A409X6X0</accession>